<keyword evidence="2 5" id="KW-0812">Transmembrane</keyword>
<evidence type="ECO:0000256" key="5">
    <source>
        <dbReference type="SAM" id="Phobius"/>
    </source>
</evidence>
<dbReference type="AlphaFoldDB" id="A0A4Y7WM23"/>
<reference evidence="6 7" key="1">
    <citation type="submission" date="2019-03" db="EMBL/GenBank/DDBJ databases">
        <authorList>
            <person name="Liu G."/>
        </authorList>
    </citation>
    <scope>NUCLEOTIDE SEQUENCE [LARGE SCALE GENOMIC DNA]</scope>
    <source>
        <strain evidence="6 7">DSM 19099</strain>
    </source>
</reference>
<dbReference type="PANTHER" id="PTHR39157:SF1">
    <property type="entry name" value="DOXX FAMILY PROTEIN"/>
    <property type="match status" value="1"/>
</dbReference>
<keyword evidence="4 5" id="KW-0472">Membrane</keyword>
<keyword evidence="3 5" id="KW-1133">Transmembrane helix</keyword>
<comment type="caution">
    <text evidence="6">The sequence shown here is derived from an EMBL/GenBank/DDBJ whole genome shotgun (WGS) entry which is preliminary data.</text>
</comment>
<feature type="transmembrane region" description="Helical" evidence="5">
    <location>
        <begin position="112"/>
        <end position="135"/>
    </location>
</feature>
<accession>A0A4Y7WM23</accession>
<evidence type="ECO:0000313" key="7">
    <source>
        <dbReference type="Proteomes" id="UP000298210"/>
    </source>
</evidence>
<evidence type="ECO:0000256" key="3">
    <source>
        <dbReference type="ARBA" id="ARBA00022989"/>
    </source>
</evidence>
<dbReference type="InterPro" id="IPR032808">
    <property type="entry name" value="DoxX"/>
</dbReference>
<evidence type="ECO:0000256" key="4">
    <source>
        <dbReference type="ARBA" id="ARBA00023136"/>
    </source>
</evidence>
<proteinExistence type="predicted"/>
<dbReference type="RefSeq" id="WP_134258975.1">
    <property type="nucleotide sequence ID" value="NZ_LDIM01000006.1"/>
</dbReference>
<dbReference type="PANTHER" id="PTHR39157">
    <property type="entry name" value="INTEGRAL MEMBRANE PROTEIN-RELATED"/>
    <property type="match status" value="1"/>
</dbReference>
<dbReference type="Proteomes" id="UP000298210">
    <property type="component" value="Unassembled WGS sequence"/>
</dbReference>
<sequence length="169" mass="18259">MLHFLQSSKIAQLLLTILRVSLGWMWFSSGIGKVVGGEFHAGGFLQAAAANPVLKGEDVAYPLYVAFLEHIAIPYADLFSFLVMWGEVLIGIALIVGLFTKSAAFFGGMMNTSFLLAGTVSTNPLMLIMAIILLISKQNAGQLGLDRFTPSIKQKVKKDYGNKDTLATS</sequence>
<evidence type="ECO:0000256" key="1">
    <source>
        <dbReference type="ARBA" id="ARBA00004141"/>
    </source>
</evidence>
<comment type="subcellular location">
    <subcellularLocation>
        <location evidence="1">Membrane</location>
        <topology evidence="1">Multi-pass membrane protein</topology>
    </subcellularLocation>
</comment>
<dbReference type="Pfam" id="PF07681">
    <property type="entry name" value="DoxX"/>
    <property type="match status" value="1"/>
</dbReference>
<dbReference type="EMBL" id="SNUX01000002">
    <property type="protein sequence ID" value="TES49550.1"/>
    <property type="molecule type" value="Genomic_DNA"/>
</dbReference>
<evidence type="ECO:0000313" key="6">
    <source>
        <dbReference type="EMBL" id="TES49550.1"/>
    </source>
</evidence>
<feature type="transmembrane region" description="Helical" evidence="5">
    <location>
        <begin position="78"/>
        <end position="100"/>
    </location>
</feature>
<gene>
    <name evidence="6" type="ORF">E2L03_08775</name>
</gene>
<organism evidence="6 7">
    <name type="scientific">Shouchella lehensis</name>
    <dbReference type="NCBI Taxonomy" id="300825"/>
    <lineage>
        <taxon>Bacteria</taxon>
        <taxon>Bacillati</taxon>
        <taxon>Bacillota</taxon>
        <taxon>Bacilli</taxon>
        <taxon>Bacillales</taxon>
        <taxon>Bacillaceae</taxon>
        <taxon>Shouchella</taxon>
    </lineage>
</organism>
<dbReference type="GO" id="GO:0016020">
    <property type="term" value="C:membrane"/>
    <property type="evidence" value="ECO:0007669"/>
    <property type="project" value="UniProtKB-SubCell"/>
</dbReference>
<name>A0A4Y7WM23_9BACI</name>
<evidence type="ECO:0000256" key="2">
    <source>
        <dbReference type="ARBA" id="ARBA00022692"/>
    </source>
</evidence>
<protein>
    <submittedName>
        <fullName evidence="6">DoxX family protein</fullName>
    </submittedName>
</protein>